<dbReference type="AlphaFoldDB" id="A0AAJ6YIY0"/>
<protein>
    <submittedName>
        <fullName evidence="2">Uncharacterized protein LOC105363036</fullName>
    </submittedName>
</protein>
<evidence type="ECO:0000313" key="2">
    <source>
        <dbReference type="RefSeq" id="XP_011498908.1"/>
    </source>
</evidence>
<reference evidence="2" key="1">
    <citation type="submission" date="2025-08" db="UniProtKB">
        <authorList>
            <consortium name="RefSeq"/>
        </authorList>
    </citation>
    <scope>IDENTIFICATION</scope>
</reference>
<sequence>MVEFNYKLKKNNMQGTTENTASFIEIGKLNNSASQEEIKNEYEEQISLYKNPFIYFTNSANEREEDNENYEVEDHEFSLIKYIPTASPLIVAQHEQRKELLAKLNVLHSESNVLTIKNKFLHREYGKLIRKSPSWNNVFDLFEESLIFEDIRYQQALNIYGQIKNEIDQNKASLSTKLENLRADYSLSETNYNKNLAILMTKEATIGKKIVPRKWSKQAWHVKVDQMIENQQRQMINVAKIRLVYIQLHYKLEQALLKLRELDNFSPRFSMMDYEILLKKKEINNDKRNEQYESIIKTSINNLFCTATIKHVDEELNLFNEKVKNEYDNLKAISQDNEIKHYKIIEMVKKRRTTLKHITQLRENAGLIENTFLLKKMQLDLLEITKLQNEANDIQSKILRDQEAVMSRIY</sequence>
<name>A0AAJ6YIY0_9HYME</name>
<keyword evidence="1" id="KW-1185">Reference proteome</keyword>
<organism evidence="1 2">
    <name type="scientific">Ceratosolen solmsi marchali</name>
    <dbReference type="NCBI Taxonomy" id="326594"/>
    <lineage>
        <taxon>Eukaryota</taxon>
        <taxon>Metazoa</taxon>
        <taxon>Ecdysozoa</taxon>
        <taxon>Arthropoda</taxon>
        <taxon>Hexapoda</taxon>
        <taxon>Insecta</taxon>
        <taxon>Pterygota</taxon>
        <taxon>Neoptera</taxon>
        <taxon>Endopterygota</taxon>
        <taxon>Hymenoptera</taxon>
        <taxon>Apocrita</taxon>
        <taxon>Proctotrupomorpha</taxon>
        <taxon>Chalcidoidea</taxon>
        <taxon>Agaonidae</taxon>
        <taxon>Agaoninae</taxon>
        <taxon>Ceratosolen</taxon>
    </lineage>
</organism>
<proteinExistence type="predicted"/>
<dbReference type="RefSeq" id="XP_011498908.1">
    <property type="nucleotide sequence ID" value="XM_011500606.1"/>
</dbReference>
<dbReference type="Proteomes" id="UP000695007">
    <property type="component" value="Unplaced"/>
</dbReference>
<dbReference type="KEGG" id="csol:105363036"/>
<gene>
    <name evidence="2" type="primary">LOC105363036</name>
</gene>
<dbReference type="GeneID" id="105363036"/>
<accession>A0AAJ6YIY0</accession>
<evidence type="ECO:0000313" key="1">
    <source>
        <dbReference type="Proteomes" id="UP000695007"/>
    </source>
</evidence>